<dbReference type="PANTHER" id="PTHR30086:SF14">
    <property type="entry name" value="HOMOSERINE_HOMOSERINE LACTONE EFFLUX PROTEIN"/>
    <property type="match status" value="1"/>
</dbReference>
<comment type="caution">
    <text evidence="9">The sequence shown here is derived from an EMBL/GenBank/DDBJ whole genome shotgun (WGS) entry which is preliminary data.</text>
</comment>
<reference evidence="10 11" key="1">
    <citation type="submission" date="2018-08" db="EMBL/GenBank/DDBJ databases">
        <title>Recombination of ecologically and evolutionarily significant loci maintains genetic cohesion in the Pseudomonas syringae species complex.</title>
        <authorList>
            <person name="Dillon M."/>
            <person name="Thakur S."/>
            <person name="Almeida R.N.D."/>
            <person name="Weir B.S."/>
            <person name="Guttman D.S."/>
        </authorList>
    </citation>
    <scope>NUCLEOTIDE SEQUENCE [LARGE SCALE GENOMIC DNA]</scope>
    <source>
        <strain evidence="9 10">ICMP 11935</strain>
        <strain evidence="8 11">ICMP 4388</strain>
    </source>
</reference>
<dbReference type="EMBL" id="RBPX01000343">
    <property type="protein sequence ID" value="RMO58826.1"/>
    <property type="molecule type" value="Genomic_DNA"/>
</dbReference>
<evidence type="ECO:0000256" key="6">
    <source>
        <dbReference type="ARBA" id="ARBA00023136"/>
    </source>
</evidence>
<keyword evidence="6 7" id="KW-0472">Membrane</keyword>
<dbReference type="PIRSF" id="PIRSF006324">
    <property type="entry name" value="LeuE"/>
    <property type="match status" value="1"/>
</dbReference>
<evidence type="ECO:0000313" key="10">
    <source>
        <dbReference type="Proteomes" id="UP000274315"/>
    </source>
</evidence>
<organism evidence="9 10">
    <name type="scientific">Pseudomonas syringae pv. aptata</name>
    <dbReference type="NCBI Taxonomy" id="83167"/>
    <lineage>
        <taxon>Bacteria</taxon>
        <taxon>Pseudomonadati</taxon>
        <taxon>Pseudomonadota</taxon>
        <taxon>Gammaproteobacteria</taxon>
        <taxon>Pseudomonadales</taxon>
        <taxon>Pseudomonadaceae</taxon>
        <taxon>Pseudomonas</taxon>
        <taxon>Pseudomonas syringae</taxon>
    </lineage>
</organism>
<feature type="transmembrane region" description="Helical" evidence="7">
    <location>
        <begin position="47"/>
        <end position="67"/>
    </location>
</feature>
<protein>
    <submittedName>
        <fullName evidence="9">Homoserine/lysine/threonine efflux protein, LysE/YggA family</fullName>
    </submittedName>
</protein>
<keyword evidence="3" id="KW-1003">Cell membrane</keyword>
<dbReference type="PANTHER" id="PTHR30086">
    <property type="entry name" value="ARGININE EXPORTER PROTEIN ARGO"/>
    <property type="match status" value="1"/>
</dbReference>
<dbReference type="EMBL" id="RBUF01000415">
    <property type="protein sequence ID" value="RMU72477.1"/>
    <property type="molecule type" value="Genomic_DNA"/>
</dbReference>
<dbReference type="AlphaFoldDB" id="A0A0Q0DNW7"/>
<evidence type="ECO:0000313" key="9">
    <source>
        <dbReference type="EMBL" id="RMU72477.1"/>
    </source>
</evidence>
<sequence>MNWHTWWVFAVTVFLLSGTPGPNMLHVLSRAVSLGFARSIPAMIGCLVAVVAVLSISAAGLGALLAASPRAFEALRYLGVAYLFWLGYKAWRGSAQSPQDAPVSSPAVSSWRVFINGLIVGFGNPKLLLFAAAFLPQFIVPSQPQMTQLIILVMTFAACEMFWYMAYALGGTQLRRYLTRPAMRRAFDRFTGVLFAGFGVLLLRFRPQ</sequence>
<evidence type="ECO:0000256" key="4">
    <source>
        <dbReference type="ARBA" id="ARBA00022692"/>
    </source>
</evidence>
<dbReference type="RefSeq" id="WP_024648421.1">
    <property type="nucleotide sequence ID" value="NZ_JBPDUT010000002.1"/>
</dbReference>
<dbReference type="InterPro" id="IPR001123">
    <property type="entry name" value="LeuE-type"/>
</dbReference>
<evidence type="ECO:0000313" key="8">
    <source>
        <dbReference type="EMBL" id="RMO58826.1"/>
    </source>
</evidence>
<keyword evidence="5 7" id="KW-1133">Transmembrane helix</keyword>
<evidence type="ECO:0000313" key="11">
    <source>
        <dbReference type="Proteomes" id="UP000274541"/>
    </source>
</evidence>
<comment type="similarity">
    <text evidence="2">Belongs to the Rht family.</text>
</comment>
<evidence type="ECO:0000256" key="3">
    <source>
        <dbReference type="ARBA" id="ARBA00022475"/>
    </source>
</evidence>
<evidence type="ECO:0000256" key="2">
    <source>
        <dbReference type="ARBA" id="ARBA00007928"/>
    </source>
</evidence>
<evidence type="ECO:0000256" key="7">
    <source>
        <dbReference type="SAM" id="Phobius"/>
    </source>
</evidence>
<dbReference type="Pfam" id="PF01810">
    <property type="entry name" value="LysE"/>
    <property type="match status" value="1"/>
</dbReference>
<proteinExistence type="inferred from homology"/>
<dbReference type="GO" id="GO:0042970">
    <property type="term" value="F:homoserine transmembrane transporter activity"/>
    <property type="evidence" value="ECO:0007669"/>
    <property type="project" value="TreeGrafter"/>
</dbReference>
<accession>A0A0Q0DNW7</accession>
<name>A0A0Q0DNW7_PSEAP</name>
<evidence type="ECO:0000256" key="5">
    <source>
        <dbReference type="ARBA" id="ARBA00022989"/>
    </source>
</evidence>
<dbReference type="Proteomes" id="UP000274541">
    <property type="component" value="Unassembled WGS sequence"/>
</dbReference>
<gene>
    <name evidence="9" type="ORF">ALP24_00182</name>
    <name evidence="8" type="ORF">ALQ37_02013</name>
</gene>
<comment type="subcellular location">
    <subcellularLocation>
        <location evidence="1">Cell membrane</location>
        <topology evidence="1">Multi-pass membrane protein</topology>
    </subcellularLocation>
</comment>
<feature type="transmembrane region" description="Helical" evidence="7">
    <location>
        <begin position="147"/>
        <end position="166"/>
    </location>
</feature>
<dbReference type="Proteomes" id="UP000274315">
    <property type="component" value="Unassembled WGS sequence"/>
</dbReference>
<feature type="transmembrane region" description="Helical" evidence="7">
    <location>
        <begin position="186"/>
        <end position="205"/>
    </location>
</feature>
<evidence type="ECO:0000256" key="1">
    <source>
        <dbReference type="ARBA" id="ARBA00004651"/>
    </source>
</evidence>
<dbReference type="GO" id="GO:0005886">
    <property type="term" value="C:plasma membrane"/>
    <property type="evidence" value="ECO:0007669"/>
    <property type="project" value="UniProtKB-SubCell"/>
</dbReference>
<keyword evidence="4 7" id="KW-0812">Transmembrane</keyword>
<feature type="transmembrane region" description="Helical" evidence="7">
    <location>
        <begin position="111"/>
        <end position="135"/>
    </location>
</feature>